<evidence type="ECO:0000313" key="1">
    <source>
        <dbReference type="EMBL" id="DAF54188.1"/>
    </source>
</evidence>
<protein>
    <submittedName>
        <fullName evidence="1">Uncharacterized protein</fullName>
    </submittedName>
</protein>
<dbReference type="EMBL" id="BK032673">
    <property type="protein sequence ID" value="DAF54188.1"/>
    <property type="molecule type" value="Genomic_DNA"/>
</dbReference>
<proteinExistence type="predicted"/>
<reference evidence="1" key="1">
    <citation type="journal article" date="2021" name="Proc. Natl. Acad. Sci. U.S.A.">
        <title>A Catalog of Tens of Thousands of Viruses from Human Metagenomes Reveals Hidden Associations with Chronic Diseases.</title>
        <authorList>
            <person name="Tisza M.J."/>
            <person name="Buck C.B."/>
        </authorList>
    </citation>
    <scope>NUCLEOTIDE SEQUENCE</scope>
    <source>
        <strain evidence="1">Ctcqm2</strain>
    </source>
</reference>
<organism evidence="1">
    <name type="scientific">Phage sp. ctcqm2</name>
    <dbReference type="NCBI Taxonomy" id="2828007"/>
    <lineage>
        <taxon>Viruses</taxon>
    </lineage>
</organism>
<sequence length="150" mass="16051">MPDISITVTDKRPVCTAGTTVVCDNSDYIVHWDLDEEWSAYDTKTKRAIYMDSTYADIVFSGDIVALPPVHVPGCVQIGLYAGDIHTSRMALLRALSSVRSASGAPANPTPDVYDQLMELIKGLGSVDPDDIAKAVADYLAAHPIKAIAG</sequence>
<name>A0A8S5ST21_9VIRU</name>
<accession>A0A8S5ST21</accession>